<feature type="compositionally biased region" description="Basic and acidic residues" evidence="1">
    <location>
        <begin position="662"/>
        <end position="674"/>
    </location>
</feature>
<protein>
    <submittedName>
        <fullName evidence="2">Uncharacterized protein</fullName>
    </submittedName>
</protein>
<feature type="compositionally biased region" description="Basic and acidic residues" evidence="1">
    <location>
        <begin position="613"/>
        <end position="623"/>
    </location>
</feature>
<feature type="compositionally biased region" description="Basic and acidic residues" evidence="1">
    <location>
        <begin position="874"/>
        <end position="900"/>
    </location>
</feature>
<proteinExistence type="predicted"/>
<feature type="compositionally biased region" description="Basic and acidic residues" evidence="1">
    <location>
        <begin position="320"/>
        <end position="346"/>
    </location>
</feature>
<keyword evidence="3" id="KW-1185">Reference proteome</keyword>
<organism evidence="2 3">
    <name type="scientific">Adiantum capillus-veneris</name>
    <name type="common">Maidenhair fern</name>
    <dbReference type="NCBI Taxonomy" id="13818"/>
    <lineage>
        <taxon>Eukaryota</taxon>
        <taxon>Viridiplantae</taxon>
        <taxon>Streptophyta</taxon>
        <taxon>Embryophyta</taxon>
        <taxon>Tracheophyta</taxon>
        <taxon>Polypodiopsida</taxon>
        <taxon>Polypodiidae</taxon>
        <taxon>Polypodiales</taxon>
        <taxon>Pteridineae</taxon>
        <taxon>Pteridaceae</taxon>
        <taxon>Vittarioideae</taxon>
        <taxon>Adiantum</taxon>
    </lineage>
</organism>
<feature type="region of interest" description="Disordered" evidence="1">
    <location>
        <begin position="647"/>
        <end position="713"/>
    </location>
</feature>
<dbReference type="Pfam" id="PF10198">
    <property type="entry name" value="Ada3"/>
    <property type="match status" value="1"/>
</dbReference>
<feature type="compositionally biased region" description="Polar residues" evidence="1">
    <location>
        <begin position="529"/>
        <end position="538"/>
    </location>
</feature>
<evidence type="ECO:0000313" key="3">
    <source>
        <dbReference type="Proteomes" id="UP000886520"/>
    </source>
</evidence>
<feature type="compositionally biased region" description="Basic and acidic residues" evidence="1">
    <location>
        <begin position="374"/>
        <end position="387"/>
    </location>
</feature>
<feature type="region of interest" description="Disordered" evidence="1">
    <location>
        <begin position="558"/>
        <end position="628"/>
    </location>
</feature>
<feature type="region of interest" description="Disordered" evidence="1">
    <location>
        <begin position="768"/>
        <end position="798"/>
    </location>
</feature>
<dbReference type="OrthoDB" id="1915143at2759"/>
<sequence length="1361" mass="146038">MATNPRFDIASSSLDNAAYGYPNSHRSHYSTGSGGPSLERVSSFRESHDGSGRGGTPGGAGPAFPNVGNVITHGELPPLSQVLSLEQIATGDSKSSKQPELKRATAAALALIGEGQGGFQPKPIEQQGPEELKRIRSSLLENSSKAKERSRVLLEAITKLDKFRTSIVSRRRVRREAHAHERPLISVSGERSVPTPSAAINPNKASFCASPSHVSMGEGSMPKLEDKSKGPVPNRRVRTSMLDVRLEGRANMSTFQRSSGIAERDRESIKSGASLGGLPDEKDRLVAPSGEAWEKTKTKGRRSTTKSDCVMTAAASGVPDIEREHKWGVQHRSNTENRPRSTEGHSFRSGPVHGVMSIHKSAIRNEPDNAGPSGDKESRFIITDKDQPTPTIKSGVKLASHKDEGTLMSPTTVAKAKAARAPRSGTGIPVIPTSSHAPRPPSSELWERAPATGAPTRAQLPSNRKRPAPSRSSSPPVTQWVGQRPQKMSRVARRMIIAPPMGPPGPGGARDEGIPNMEVAPVREPTPTGVRSNPSTSPVAGLVKRVASTAALSQIKSKLDRVASPAGISESDDSEGADIKSKEKWKKHADSEGRFAPVNQKMAPLSGKKSRVVPKEEGGDGMRRQGRSGRAIIAVRESSNVTLIEKGDPSANAKQLRSARPGTDKMEKPVDVKPGRPPNKKGGIGDRKALTRPRRPATNTGGEVSGESDDDREELAAAVQAAVNASATACSSLFWKEIEPFFAYLTPDARNSLSIQVKARELEDEEFLPSLTSDTKAEKAQNTPLDSTAVGRTTHLSNGAMDINRGVVSKVSNSKNDHTLDGNKAGLSGGWPIVKELPLSQRLLAALIIEGDIDDDSREDRSQLELQGYAGDGSSHDLSDSEQAGMEKDQDSESEVETRRVTVGKLNGRTKSSSYDVSYTSNGHRHWDSESELLNSPVKSELRKEEEKQGLDMNGLNKWEGRYQSLTLDERIALELQSLGLYPEQGELPTREDDQIAEELKRSQLELKELVHVNKERLSSLEKNVSNARVIEERERERLAMIKLLENAFNKRLGTRGGHLGVSGSKNAASKAGRAAAVAIAKRSLARWKHYVDTEESCFNEAGLREILFCVPPKEGDMKTLSNTGEMRVGINSVGLTLTGSSELKLAASAGTRWICRAFGTDKVDKDSCESDQPAVGTPSERTGDKDDIWCTRPNEREVLLEEVGGSGSVGSVLCGTKGKRSERDGTGKGSGRQGLGAIKGERKTKTKPRQKTAPLLKAVNGLLGKPSELPEKSGARIKQESMGVGLGGADAQGEGEGTIDLSHLQIPGMDDLVGNGDLGGQGQDLGSWLDFDDPGLPDAGGDFMGLDVPMDDLADLSMIM</sequence>
<feature type="compositionally biased region" description="Gly residues" evidence="1">
    <location>
        <begin position="52"/>
        <end position="61"/>
    </location>
</feature>
<gene>
    <name evidence="2" type="ORF">GOP47_0008529</name>
</gene>
<feature type="region of interest" description="Disordered" evidence="1">
    <location>
        <begin position="1215"/>
        <end position="1253"/>
    </location>
</feature>
<feature type="region of interest" description="Disordered" evidence="1">
    <location>
        <begin position="1165"/>
        <end position="1188"/>
    </location>
</feature>
<dbReference type="Proteomes" id="UP000886520">
    <property type="component" value="Chromosome 8"/>
</dbReference>
<dbReference type="PANTHER" id="PTHR31115:SF3">
    <property type="entry name" value="EXPRESSED PROTEIN"/>
    <property type="match status" value="1"/>
</dbReference>
<feature type="region of interest" description="Disordered" evidence="1">
    <location>
        <begin position="183"/>
        <end position="538"/>
    </location>
</feature>
<comment type="caution">
    <text evidence="2">The sequence shown here is derived from an EMBL/GenBank/DDBJ whole genome shotgun (WGS) entry which is preliminary data.</text>
</comment>
<dbReference type="PANTHER" id="PTHR31115">
    <property type="entry name" value="OS05G0107300 PROTEIN"/>
    <property type="match status" value="1"/>
</dbReference>
<feature type="region of interest" description="Disordered" evidence="1">
    <location>
        <begin position="1"/>
        <end position="72"/>
    </location>
</feature>
<feature type="compositionally biased region" description="Polar residues" evidence="1">
    <location>
        <begin position="770"/>
        <end position="797"/>
    </location>
</feature>
<feature type="compositionally biased region" description="Polar residues" evidence="1">
    <location>
        <begin position="909"/>
        <end position="922"/>
    </location>
</feature>
<feature type="compositionally biased region" description="Basic and acidic residues" evidence="1">
    <location>
        <begin position="42"/>
        <end position="51"/>
    </location>
</feature>
<evidence type="ECO:0000256" key="1">
    <source>
        <dbReference type="SAM" id="MobiDB-lite"/>
    </source>
</evidence>
<feature type="region of interest" description="Disordered" evidence="1">
    <location>
        <begin position="867"/>
        <end position="933"/>
    </location>
</feature>
<dbReference type="InterPro" id="IPR019340">
    <property type="entry name" value="Histone_AcTrfase_su3"/>
</dbReference>
<feature type="compositionally biased region" description="Polar residues" evidence="1">
    <location>
        <begin position="194"/>
        <end position="204"/>
    </location>
</feature>
<evidence type="ECO:0000313" key="2">
    <source>
        <dbReference type="EMBL" id="KAI5076464.1"/>
    </source>
</evidence>
<feature type="compositionally biased region" description="Basic and acidic residues" evidence="1">
    <location>
        <begin position="577"/>
        <end position="593"/>
    </location>
</feature>
<dbReference type="EMBL" id="JABFUD020000008">
    <property type="protein sequence ID" value="KAI5076464.1"/>
    <property type="molecule type" value="Genomic_DNA"/>
</dbReference>
<name>A0A9D4ZIA1_ADICA</name>
<reference evidence="2" key="1">
    <citation type="submission" date="2021-01" db="EMBL/GenBank/DDBJ databases">
        <title>Adiantum capillus-veneris genome.</title>
        <authorList>
            <person name="Fang Y."/>
            <person name="Liao Q."/>
        </authorList>
    </citation>
    <scope>NUCLEOTIDE SEQUENCE</scope>
    <source>
        <strain evidence="2">H3</strain>
        <tissue evidence="2">Leaf</tissue>
    </source>
</reference>
<accession>A0A9D4ZIA1</accession>